<evidence type="ECO:0000313" key="12">
    <source>
        <dbReference type="Proteomes" id="UP000419144"/>
    </source>
</evidence>
<reference evidence="11" key="1">
    <citation type="submission" date="2019-11" db="EMBL/GenBank/DDBJ databases">
        <title>Leishmania tarentolae CDS.</title>
        <authorList>
            <person name="Goto Y."/>
            <person name="Yamagishi J."/>
        </authorList>
    </citation>
    <scope>NUCLEOTIDE SEQUENCE [LARGE SCALE GENOMIC DNA]</scope>
    <source>
        <strain evidence="11">Parrot Tar II</strain>
    </source>
</reference>
<dbReference type="InterPro" id="IPR000326">
    <property type="entry name" value="PAP2/HPO"/>
</dbReference>
<evidence type="ECO:0000256" key="8">
    <source>
        <dbReference type="SAM" id="MobiDB-lite"/>
    </source>
</evidence>
<evidence type="ECO:0000256" key="9">
    <source>
        <dbReference type="SAM" id="Phobius"/>
    </source>
</evidence>
<gene>
    <name evidence="11" type="ORF">LtaPh_3224800</name>
</gene>
<evidence type="ECO:0000256" key="5">
    <source>
        <dbReference type="ARBA" id="ARBA00022989"/>
    </source>
</evidence>
<dbReference type="EMBL" id="BLBS01000049">
    <property type="protein sequence ID" value="GET91573.1"/>
    <property type="molecule type" value="Genomic_DNA"/>
</dbReference>
<keyword evidence="6 9" id="KW-0472">Membrane</keyword>
<dbReference type="SMART" id="SM00014">
    <property type="entry name" value="acidPPc"/>
    <property type="match status" value="1"/>
</dbReference>
<sequence>MPATDHNVLFGTSMRIAHCADLSSDQDFTPVASPSLAKLASIRRGSSREGVSSSPTYSGDAKNGTGNGGIASVAWCSMNSKSRPCRRGGDDSTAKDTSSVKARRTSQDIMLRGLGREGERDPLAFPVNSDSFCSDTPLSSGTVESATKISITVMTPMSASKDLVVPQLAVCENLKQDGRQQLTTSLRGWYISCCCNERQVQWIAKMQRIGGRLHPLIVRYFQLWSFTGEAEFYVLFVPTTAWLGAPLSSMRIVSMLWMGQYVTGIMKDAFCCPRPPCPPLQLHGRRHTHENEYGFPSTHSCQSGVFSFLLYAELVRAFPDHSFLCWLVAVFYFANVSFSRMYLGMHWFGDLIGGAVVGLFTILSHVAFLDRWEAYILQRPDTPWWAYVLLYAIVHLLSMVHATPYHPCPCYIDSLRFTGAAMGSTIGLWKFHEAYGALAARPKPDRVLDVLFSFTFLMQWIVCMVTVFVSRELSALLAGVVLKSVFKFLSGESAARLPKPLQRAYLAMATVIGLTTLGNARGLRSSTPATAHNSPLMQICNVSHDSVKNGKLTATTAGGRSTLNLRSNPEAVEEEDDGYLNSQQVWSLRTHRHWWLWDVHRRTVSYAVMGFVVTFVCQVILREMFGVGRELAGSAEPHPGSLTPSAN</sequence>
<accession>A0A640KPN8</accession>
<comment type="subcellular location">
    <subcellularLocation>
        <location evidence="1">Endoplasmic reticulum membrane</location>
        <topology evidence="1">Multi-pass membrane protein</topology>
    </subcellularLocation>
</comment>
<protein>
    <recommendedName>
        <fullName evidence="10">Phosphatidic acid phosphatase type 2/haloperoxidase domain-containing protein</fullName>
    </recommendedName>
</protein>
<dbReference type="AlphaFoldDB" id="A0A640KPN8"/>
<dbReference type="SUPFAM" id="SSF48317">
    <property type="entry name" value="Acid phosphatase/Vanadium-dependent haloperoxidase"/>
    <property type="match status" value="1"/>
</dbReference>
<feature type="region of interest" description="Disordered" evidence="8">
    <location>
        <begin position="40"/>
        <end position="65"/>
    </location>
</feature>
<comment type="similarity">
    <text evidence="7">Belongs to the type 2 lipid phosphate phosphatase family.</text>
</comment>
<dbReference type="PANTHER" id="PTHR14969">
    <property type="entry name" value="SPHINGOSINE-1-PHOSPHATE PHOSPHOHYDROLASE"/>
    <property type="match status" value="1"/>
</dbReference>
<comment type="caution">
    <text evidence="11">The sequence shown here is derived from an EMBL/GenBank/DDBJ whole genome shotgun (WGS) entry which is preliminary data.</text>
</comment>
<dbReference type="GO" id="GO:0042392">
    <property type="term" value="F:sphingosine-1-phosphate phosphatase activity"/>
    <property type="evidence" value="ECO:0007669"/>
    <property type="project" value="TreeGrafter"/>
</dbReference>
<proteinExistence type="inferred from homology"/>
<keyword evidence="3" id="KW-0378">Hydrolase</keyword>
<feature type="compositionally biased region" description="Low complexity" evidence="8">
    <location>
        <begin position="42"/>
        <end position="54"/>
    </location>
</feature>
<keyword evidence="5 9" id="KW-1133">Transmembrane helix</keyword>
<keyword evidence="4" id="KW-0256">Endoplasmic reticulum</keyword>
<feature type="transmembrane region" description="Helical" evidence="9">
    <location>
        <begin position="384"/>
        <end position="402"/>
    </location>
</feature>
<evidence type="ECO:0000256" key="6">
    <source>
        <dbReference type="ARBA" id="ARBA00023136"/>
    </source>
</evidence>
<organism evidence="11 12">
    <name type="scientific">Leishmania tarentolae</name>
    <name type="common">Sauroleishmania tarentolae</name>
    <dbReference type="NCBI Taxonomy" id="5689"/>
    <lineage>
        <taxon>Eukaryota</taxon>
        <taxon>Discoba</taxon>
        <taxon>Euglenozoa</taxon>
        <taxon>Kinetoplastea</taxon>
        <taxon>Metakinetoplastina</taxon>
        <taxon>Trypanosomatida</taxon>
        <taxon>Trypanosomatidae</taxon>
        <taxon>Leishmaniinae</taxon>
        <taxon>Leishmania</taxon>
        <taxon>lizard Leishmania</taxon>
    </lineage>
</organism>
<feature type="transmembrane region" description="Helical" evidence="9">
    <location>
        <begin position="351"/>
        <end position="369"/>
    </location>
</feature>
<feature type="domain" description="Phosphatidic acid phosphatase type 2/haloperoxidase" evidence="10">
    <location>
        <begin position="250"/>
        <end position="366"/>
    </location>
</feature>
<keyword evidence="12" id="KW-1185">Reference proteome</keyword>
<evidence type="ECO:0000256" key="3">
    <source>
        <dbReference type="ARBA" id="ARBA00022801"/>
    </source>
</evidence>
<evidence type="ECO:0000256" key="7">
    <source>
        <dbReference type="ARBA" id="ARBA00038324"/>
    </source>
</evidence>
<dbReference type="CDD" id="cd03388">
    <property type="entry name" value="PAP2_SPPase1"/>
    <property type="match status" value="1"/>
</dbReference>
<feature type="region of interest" description="Disordered" evidence="8">
    <location>
        <begin position="81"/>
        <end position="104"/>
    </location>
</feature>
<name>A0A640KPN8_LEITA</name>
<evidence type="ECO:0000259" key="10">
    <source>
        <dbReference type="SMART" id="SM00014"/>
    </source>
</evidence>
<dbReference type="Gene3D" id="1.20.144.10">
    <property type="entry name" value="Phosphatidic acid phosphatase type 2/haloperoxidase"/>
    <property type="match status" value="1"/>
</dbReference>
<dbReference type="Pfam" id="PF01569">
    <property type="entry name" value="PAP2"/>
    <property type="match status" value="1"/>
</dbReference>
<dbReference type="Proteomes" id="UP000419144">
    <property type="component" value="Unassembled WGS sequence"/>
</dbReference>
<dbReference type="InterPro" id="IPR036938">
    <property type="entry name" value="PAP2/HPO_sf"/>
</dbReference>
<keyword evidence="2 9" id="KW-0812">Transmembrane</keyword>
<evidence type="ECO:0000313" key="11">
    <source>
        <dbReference type="EMBL" id="GET91573.1"/>
    </source>
</evidence>
<dbReference type="VEuPathDB" id="TriTrypDB:LtaPh_3224800"/>
<evidence type="ECO:0000256" key="2">
    <source>
        <dbReference type="ARBA" id="ARBA00022692"/>
    </source>
</evidence>
<dbReference type="OrthoDB" id="301434at2759"/>
<evidence type="ECO:0000256" key="4">
    <source>
        <dbReference type="ARBA" id="ARBA00022824"/>
    </source>
</evidence>
<evidence type="ECO:0000256" key="1">
    <source>
        <dbReference type="ARBA" id="ARBA00004477"/>
    </source>
</evidence>
<feature type="transmembrane region" description="Helical" evidence="9">
    <location>
        <begin position="451"/>
        <end position="482"/>
    </location>
</feature>
<dbReference type="PANTHER" id="PTHR14969:SF28">
    <property type="entry name" value="DIHYDROSPHINGOSINE 1-PHOSPHATE PHOSPHATASE LCB3-RELATED"/>
    <property type="match status" value="1"/>
</dbReference>
<dbReference type="GO" id="GO:0005789">
    <property type="term" value="C:endoplasmic reticulum membrane"/>
    <property type="evidence" value="ECO:0007669"/>
    <property type="project" value="UniProtKB-SubCell"/>
</dbReference>
<feature type="transmembrane region" description="Helical" evidence="9">
    <location>
        <begin position="321"/>
        <end position="339"/>
    </location>
</feature>